<feature type="domain" description="HVO-0513-like N-terminal" evidence="4">
    <location>
        <begin position="16"/>
        <end position="146"/>
    </location>
</feature>
<evidence type="ECO:0000313" key="6">
    <source>
        <dbReference type="Proteomes" id="UP000198775"/>
    </source>
</evidence>
<dbReference type="Gene3D" id="1.10.10.10">
    <property type="entry name" value="Winged helix-like DNA-binding domain superfamily/Winged helix DNA-binding domain"/>
    <property type="match status" value="1"/>
</dbReference>
<evidence type="ECO:0000256" key="2">
    <source>
        <dbReference type="ARBA" id="ARBA00023163"/>
    </source>
</evidence>
<proteinExistence type="predicted"/>
<feature type="domain" description="HTH bat-type" evidence="3">
    <location>
        <begin position="161"/>
        <end position="212"/>
    </location>
</feature>
<evidence type="ECO:0000256" key="1">
    <source>
        <dbReference type="ARBA" id="ARBA00023015"/>
    </source>
</evidence>
<reference evidence="6" key="1">
    <citation type="submission" date="2016-10" db="EMBL/GenBank/DDBJ databases">
        <authorList>
            <person name="Varghese N."/>
            <person name="Submissions S."/>
        </authorList>
    </citation>
    <scope>NUCLEOTIDE SEQUENCE [LARGE SCALE GENOMIC DNA]</scope>
    <source>
        <strain evidence="6">IBRC-M 10043</strain>
    </source>
</reference>
<dbReference type="EMBL" id="FOCX01000002">
    <property type="protein sequence ID" value="SEN22728.1"/>
    <property type="molecule type" value="Genomic_DNA"/>
</dbReference>
<protein>
    <submittedName>
        <fullName evidence="5">Predicted DNA binding protein, contains HTH domain</fullName>
    </submittedName>
</protein>
<dbReference type="Pfam" id="PF24278">
    <property type="entry name" value="HVO_0513_N"/>
    <property type="match status" value="1"/>
</dbReference>
<dbReference type="OrthoDB" id="27447at2157"/>
<dbReference type="Proteomes" id="UP000198775">
    <property type="component" value="Unassembled WGS sequence"/>
</dbReference>
<dbReference type="GO" id="GO:0006355">
    <property type="term" value="P:regulation of DNA-templated transcription"/>
    <property type="evidence" value="ECO:0007669"/>
    <property type="project" value="InterPro"/>
</dbReference>
<gene>
    <name evidence="5" type="ORF">SAMN05216388_1002103</name>
</gene>
<sequence>MREFDIVLRTEDGTYNPLDEAIVEHPELTREAAIHFDLMSDGTSVLLYHLSGDADELEAILEDEESALSYDVFDVDDDGVRAHVRFAANTVLSAMIQLMDEYDLIIDPPVDIDDDGGLHMSVAGDFKKIREAARMRPGDLDIELQEDDSGPVDRVDVTTLLTERQLEVLEVALAKGYYEIPRQATNEDIAGELDCSTSTVGEHLRKIESRIISQVGPD</sequence>
<keyword evidence="1" id="KW-0805">Transcription regulation</keyword>
<keyword evidence="6" id="KW-1185">Reference proteome</keyword>
<dbReference type="GO" id="GO:0003677">
    <property type="term" value="F:DNA binding"/>
    <property type="evidence" value="ECO:0007669"/>
    <property type="project" value="InterPro"/>
</dbReference>
<dbReference type="RefSeq" id="WP_092657325.1">
    <property type="nucleotide sequence ID" value="NZ_FOCX01000002.1"/>
</dbReference>
<dbReference type="InterPro" id="IPR056493">
    <property type="entry name" value="HVO_0513_N"/>
</dbReference>
<dbReference type="Pfam" id="PF04967">
    <property type="entry name" value="HTH_10"/>
    <property type="match status" value="1"/>
</dbReference>
<organism evidence="5 6">
    <name type="scientific">Halorientalis persicus</name>
    <dbReference type="NCBI Taxonomy" id="1367881"/>
    <lineage>
        <taxon>Archaea</taxon>
        <taxon>Methanobacteriati</taxon>
        <taxon>Methanobacteriota</taxon>
        <taxon>Stenosarchaea group</taxon>
        <taxon>Halobacteria</taxon>
        <taxon>Halobacteriales</taxon>
        <taxon>Haloarculaceae</taxon>
        <taxon>Halorientalis</taxon>
    </lineage>
</organism>
<dbReference type="InterPro" id="IPR036388">
    <property type="entry name" value="WH-like_DNA-bd_sf"/>
</dbReference>
<evidence type="ECO:0000259" key="3">
    <source>
        <dbReference type="Pfam" id="PF04967"/>
    </source>
</evidence>
<dbReference type="InterPro" id="IPR016032">
    <property type="entry name" value="Sig_transdc_resp-reg_C-effctor"/>
</dbReference>
<dbReference type="SUPFAM" id="SSF46894">
    <property type="entry name" value="C-terminal effector domain of the bipartite response regulators"/>
    <property type="match status" value="1"/>
</dbReference>
<evidence type="ECO:0000313" key="5">
    <source>
        <dbReference type="EMBL" id="SEN22728.1"/>
    </source>
</evidence>
<accession>A0A1H8EVI3</accession>
<name>A0A1H8EVI3_9EURY</name>
<keyword evidence="2" id="KW-0804">Transcription</keyword>
<dbReference type="AlphaFoldDB" id="A0A1H8EVI3"/>
<dbReference type="PANTHER" id="PTHR34236:SF1">
    <property type="entry name" value="DIMETHYL SULFOXIDE REDUCTASE TRANSCRIPTIONAL ACTIVATOR"/>
    <property type="match status" value="1"/>
</dbReference>
<evidence type="ECO:0000259" key="4">
    <source>
        <dbReference type="Pfam" id="PF24278"/>
    </source>
</evidence>
<dbReference type="PANTHER" id="PTHR34236">
    <property type="entry name" value="DIMETHYL SULFOXIDE REDUCTASE TRANSCRIPTIONAL ACTIVATOR"/>
    <property type="match status" value="1"/>
</dbReference>
<dbReference type="InterPro" id="IPR007050">
    <property type="entry name" value="HTH_bacterioopsin"/>
</dbReference>